<name>A0A0D2INL2_9EURO</name>
<evidence type="ECO:0000256" key="1">
    <source>
        <dbReference type="ARBA" id="ARBA00004141"/>
    </source>
</evidence>
<comment type="subcellular location">
    <subcellularLocation>
        <location evidence="1">Membrane</location>
        <topology evidence="1">Multi-pass membrane protein</topology>
    </subcellularLocation>
</comment>
<feature type="transmembrane region" description="Helical" evidence="5">
    <location>
        <begin position="18"/>
        <end position="40"/>
    </location>
</feature>
<dbReference type="EMBL" id="KN847476">
    <property type="protein sequence ID" value="KIX07404.1"/>
    <property type="molecule type" value="Genomic_DNA"/>
</dbReference>
<dbReference type="AlphaFoldDB" id="A0A0D2INL2"/>
<evidence type="ECO:0000256" key="5">
    <source>
        <dbReference type="SAM" id="Phobius"/>
    </source>
</evidence>
<evidence type="ECO:0000313" key="6">
    <source>
        <dbReference type="EMBL" id="KIX07404.1"/>
    </source>
</evidence>
<gene>
    <name evidence="6" type="ORF">Z518_02057</name>
</gene>
<dbReference type="Pfam" id="PF05978">
    <property type="entry name" value="UNC-93"/>
    <property type="match status" value="1"/>
</dbReference>
<keyword evidence="2 5" id="KW-0812">Transmembrane</keyword>
<feature type="transmembrane region" description="Helical" evidence="5">
    <location>
        <begin position="177"/>
        <end position="197"/>
    </location>
</feature>
<evidence type="ECO:0000256" key="3">
    <source>
        <dbReference type="ARBA" id="ARBA00022989"/>
    </source>
</evidence>
<feature type="transmembrane region" description="Helical" evidence="5">
    <location>
        <begin position="379"/>
        <end position="400"/>
    </location>
</feature>
<feature type="transmembrane region" description="Helical" evidence="5">
    <location>
        <begin position="234"/>
        <end position="257"/>
    </location>
</feature>
<feature type="transmembrane region" description="Helical" evidence="5">
    <location>
        <begin position="298"/>
        <end position="320"/>
    </location>
</feature>
<evidence type="ECO:0000256" key="2">
    <source>
        <dbReference type="ARBA" id="ARBA00022692"/>
    </source>
</evidence>
<dbReference type="InterPro" id="IPR036259">
    <property type="entry name" value="MFS_trans_sf"/>
</dbReference>
<keyword evidence="4 5" id="KW-0472">Membrane</keyword>
<dbReference type="InterPro" id="IPR051617">
    <property type="entry name" value="UNC-93-like_regulator"/>
</dbReference>
<feature type="transmembrane region" description="Helical" evidence="5">
    <location>
        <begin position="142"/>
        <end position="165"/>
    </location>
</feature>
<dbReference type="OrthoDB" id="196103at2759"/>
<feature type="transmembrane region" description="Helical" evidence="5">
    <location>
        <begin position="269"/>
        <end position="286"/>
    </location>
</feature>
<reference evidence="6 7" key="1">
    <citation type="submission" date="2015-01" db="EMBL/GenBank/DDBJ databases">
        <title>The Genome Sequence of Rhinocladiella mackenzie CBS 650.93.</title>
        <authorList>
            <consortium name="The Broad Institute Genomics Platform"/>
            <person name="Cuomo C."/>
            <person name="de Hoog S."/>
            <person name="Gorbushina A."/>
            <person name="Stielow B."/>
            <person name="Teixiera M."/>
            <person name="Abouelleil A."/>
            <person name="Chapman S.B."/>
            <person name="Priest M."/>
            <person name="Young S.K."/>
            <person name="Wortman J."/>
            <person name="Nusbaum C."/>
            <person name="Birren B."/>
        </authorList>
    </citation>
    <scope>NUCLEOTIDE SEQUENCE [LARGE SCALE GENOMIC DNA]</scope>
    <source>
        <strain evidence="6 7">CBS 650.93</strain>
    </source>
</reference>
<dbReference type="VEuPathDB" id="FungiDB:Z518_02057"/>
<dbReference type="PANTHER" id="PTHR23294:SF59">
    <property type="entry name" value="UNC93-LIKE PROTEIN C922.05C"/>
    <property type="match status" value="1"/>
</dbReference>
<dbReference type="Proteomes" id="UP000053617">
    <property type="component" value="Unassembled WGS sequence"/>
</dbReference>
<dbReference type="InterPro" id="IPR010291">
    <property type="entry name" value="Ion_channel_UNC-93"/>
</dbReference>
<feature type="transmembrane region" description="Helical" evidence="5">
    <location>
        <begin position="340"/>
        <end position="358"/>
    </location>
</feature>
<protein>
    <submittedName>
        <fullName evidence="6">Uncharacterized protein</fullName>
    </submittedName>
</protein>
<feature type="transmembrane region" description="Helical" evidence="5">
    <location>
        <begin position="82"/>
        <end position="98"/>
    </location>
</feature>
<evidence type="ECO:0000256" key="4">
    <source>
        <dbReference type="ARBA" id="ARBA00023136"/>
    </source>
</evidence>
<accession>A0A0D2INL2</accession>
<evidence type="ECO:0000313" key="7">
    <source>
        <dbReference type="Proteomes" id="UP000053617"/>
    </source>
</evidence>
<feature type="transmembrane region" description="Helical" evidence="5">
    <location>
        <begin position="104"/>
        <end position="130"/>
    </location>
</feature>
<dbReference type="SUPFAM" id="SSF103473">
    <property type="entry name" value="MFS general substrate transporter"/>
    <property type="match status" value="1"/>
</dbReference>
<organism evidence="6 7">
    <name type="scientific">Rhinocladiella mackenziei CBS 650.93</name>
    <dbReference type="NCBI Taxonomy" id="1442369"/>
    <lineage>
        <taxon>Eukaryota</taxon>
        <taxon>Fungi</taxon>
        <taxon>Dikarya</taxon>
        <taxon>Ascomycota</taxon>
        <taxon>Pezizomycotina</taxon>
        <taxon>Eurotiomycetes</taxon>
        <taxon>Chaetothyriomycetidae</taxon>
        <taxon>Chaetothyriales</taxon>
        <taxon>Herpotrichiellaceae</taxon>
        <taxon>Rhinocladiella</taxon>
    </lineage>
</organism>
<sequence>MGLDQNTFRVNRPINQNAVCGLILFCLPGIYTALTGLGAGGGKASSGTVANQTNAILYGLFALFACLGGTIVNLLRPRLSMFIGSFGYPLYVGAMWYYDRTGHPWFPLFAGAVLGTLCGILTTCCGMIAISYSEEKEKGLFIAMQWAIRAVGATTAAAISLGINIDKTTTSGVADSVYIAFVVIQCSSLLLSAFLIVDTRKVKRDNGTHLAIVKQPTLMHEIKALARCFADKRLLLLVPASLGYEMALALVSTINGFYFNLRTRSLNNFSFQVIQLLGPILMILGFDGKHIQSRKTRGLLGVAITGSIAVGACTGLYGWLDVVNWSSLTEAPRTDWSNQHYGGFFVIYLLYGLIYSCFQMAAEWIIASLSNDPSVLAQYAGFFRGLASLGMCLSFILAAQKVPQYGQVTFQLILYILGIMGMVCVLVFYVTQSNYFREDNTIAPHNVEQDAFVRGKLTQEQLEQEYQKEKIAAGQGTRRDHRRGYHRAHSGSEGVRILLDMAMRKIRCFGDGDLWVTGEKDGEVKEMAGVPGSWII</sequence>
<keyword evidence="7" id="KW-1185">Reference proteome</keyword>
<feature type="transmembrane region" description="Helical" evidence="5">
    <location>
        <begin position="55"/>
        <end position="75"/>
    </location>
</feature>
<dbReference type="HOGENOM" id="CLU_030884_0_0_1"/>
<feature type="transmembrane region" description="Helical" evidence="5">
    <location>
        <begin position="412"/>
        <end position="430"/>
    </location>
</feature>
<keyword evidence="3 5" id="KW-1133">Transmembrane helix</keyword>
<proteinExistence type="predicted"/>
<dbReference type="GO" id="GO:0016020">
    <property type="term" value="C:membrane"/>
    <property type="evidence" value="ECO:0007669"/>
    <property type="project" value="UniProtKB-SubCell"/>
</dbReference>
<dbReference type="GeneID" id="25290128"/>
<dbReference type="Gene3D" id="1.20.1250.20">
    <property type="entry name" value="MFS general substrate transporter like domains"/>
    <property type="match status" value="1"/>
</dbReference>
<dbReference type="PANTHER" id="PTHR23294">
    <property type="entry name" value="ET TRANSLATION PRODUCT-RELATED"/>
    <property type="match status" value="1"/>
</dbReference>
<dbReference type="RefSeq" id="XP_013274540.1">
    <property type="nucleotide sequence ID" value="XM_013419086.1"/>
</dbReference>